<feature type="region of interest" description="Disordered" evidence="1">
    <location>
        <begin position="93"/>
        <end position="115"/>
    </location>
</feature>
<dbReference type="PROSITE" id="PS50096">
    <property type="entry name" value="IQ"/>
    <property type="match status" value="1"/>
</dbReference>
<evidence type="ECO:0000313" key="2">
    <source>
        <dbReference type="EMBL" id="CAI2362737.1"/>
    </source>
</evidence>
<sequence length="575" mass="67978">MLRHKFYGTNPQGFNFKMSKRRLNNSKKRCIITSHHPIRAQEKRPINTRMEPRKNLESTSFEEIDQYSGTTFDKLASLRSELLNINNRLNKKEDSSFNESRQNSKQKFFDSCENAAKKRPSTKGYMKLELDPIDHERAKMKLKLLLEKQLLNAKGKRKLEIQRRLEEMEKREVKPTPDVATSDYNYSKILKLSGLSRLDNSVHSRVRNLRQNNSESRGTNLKTREKSMERFQIHSQPKHLEEVLVRRTNTSKNSMLKAKIFKKKISCDFRNKKKPQSRRSIVLLEHNKMIASKIISKNNKEMPSSYFMSRRKPVKKAAKNRQNLSKKMCKISQKQPQGLSGEDQILKSLETSIVNCELPCKASPSPMGAWEDKKTLIIDDFEQSDRDFNKSVDCVKQHLEKFIGRKKILCIFERIQCAKAHILALVKGYKARKYFRAVKKAAKIIQKRYRLYKSKQKLKAKQPIEPKTVPEITQEISVEDIKRQRQIEFIRKQREMTQLKKKKREAVLIIEKWFHRKIIRKKYCELRQKLAKIPKEMRIVYFKYMALRSDTNNLINEFNDAMDGDLMSHTNFFLE</sequence>
<reference evidence="2" key="1">
    <citation type="submission" date="2023-07" db="EMBL/GenBank/DDBJ databases">
        <authorList>
            <consortium name="AG Swart"/>
            <person name="Singh M."/>
            <person name="Singh A."/>
            <person name="Seah K."/>
            <person name="Emmerich C."/>
        </authorList>
    </citation>
    <scope>NUCLEOTIDE SEQUENCE</scope>
    <source>
        <strain evidence="2">DP1</strain>
    </source>
</reference>
<dbReference type="AlphaFoldDB" id="A0AAD1U8T6"/>
<keyword evidence="3" id="KW-1185">Reference proteome</keyword>
<feature type="compositionally biased region" description="Polar residues" evidence="1">
    <location>
        <begin position="97"/>
        <end position="106"/>
    </location>
</feature>
<accession>A0AAD1U8T6</accession>
<organism evidence="2 3">
    <name type="scientific">Euplotes crassus</name>
    <dbReference type="NCBI Taxonomy" id="5936"/>
    <lineage>
        <taxon>Eukaryota</taxon>
        <taxon>Sar</taxon>
        <taxon>Alveolata</taxon>
        <taxon>Ciliophora</taxon>
        <taxon>Intramacronucleata</taxon>
        <taxon>Spirotrichea</taxon>
        <taxon>Hypotrichia</taxon>
        <taxon>Euplotida</taxon>
        <taxon>Euplotidae</taxon>
        <taxon>Moneuplotes</taxon>
    </lineage>
</organism>
<protein>
    <submittedName>
        <fullName evidence="2">Uncharacterized protein</fullName>
    </submittedName>
</protein>
<dbReference type="Proteomes" id="UP001295684">
    <property type="component" value="Unassembled WGS sequence"/>
</dbReference>
<comment type="caution">
    <text evidence="2">The sequence shown here is derived from an EMBL/GenBank/DDBJ whole genome shotgun (WGS) entry which is preliminary data.</text>
</comment>
<name>A0AAD1U8T6_EUPCR</name>
<dbReference type="EMBL" id="CAMPGE010003891">
    <property type="protein sequence ID" value="CAI2362737.1"/>
    <property type="molecule type" value="Genomic_DNA"/>
</dbReference>
<gene>
    <name evidence="2" type="ORF">ECRASSUSDP1_LOCUS4063</name>
</gene>
<evidence type="ECO:0000313" key="3">
    <source>
        <dbReference type="Proteomes" id="UP001295684"/>
    </source>
</evidence>
<evidence type="ECO:0000256" key="1">
    <source>
        <dbReference type="SAM" id="MobiDB-lite"/>
    </source>
</evidence>
<proteinExistence type="predicted"/>